<evidence type="ECO:0000313" key="3">
    <source>
        <dbReference type="EMBL" id="ORY40595.1"/>
    </source>
</evidence>
<feature type="region of interest" description="Disordered" evidence="1">
    <location>
        <begin position="180"/>
        <end position="204"/>
    </location>
</feature>
<dbReference type="AlphaFoldDB" id="A0A1Y2C2Q4"/>
<gene>
    <name evidence="3" type="ORF">LY90DRAFT_704099</name>
</gene>
<dbReference type="Pfam" id="PF10032">
    <property type="entry name" value="Pho88"/>
    <property type="match status" value="1"/>
</dbReference>
<evidence type="ECO:0000256" key="1">
    <source>
        <dbReference type="SAM" id="MobiDB-lite"/>
    </source>
</evidence>
<reference evidence="3 4" key="1">
    <citation type="submission" date="2016-08" db="EMBL/GenBank/DDBJ databases">
        <title>A Parts List for Fungal Cellulosomes Revealed by Comparative Genomics.</title>
        <authorList>
            <consortium name="DOE Joint Genome Institute"/>
            <person name="Haitjema C.H."/>
            <person name="Gilmore S.P."/>
            <person name="Henske J.K."/>
            <person name="Solomon K.V."/>
            <person name="De Groot R."/>
            <person name="Kuo A."/>
            <person name="Mondo S.J."/>
            <person name="Salamov A.A."/>
            <person name="Labutti K."/>
            <person name="Zhao Z."/>
            <person name="Chiniquy J."/>
            <person name="Barry K."/>
            <person name="Brewer H.M."/>
            <person name="Purvine S.O."/>
            <person name="Wright A.T."/>
            <person name="Boxma B."/>
            <person name="Van Alen T."/>
            <person name="Hackstein J.H."/>
            <person name="Baker S.E."/>
            <person name="Grigoriev I.V."/>
            <person name="O'Malley M.A."/>
        </authorList>
    </citation>
    <scope>NUCLEOTIDE SEQUENCE [LARGE SCALE GENOMIC DNA]</scope>
    <source>
        <strain evidence="3 4">G1</strain>
    </source>
</reference>
<keyword evidence="2" id="KW-1133">Transmembrane helix</keyword>
<feature type="transmembrane region" description="Helical" evidence="2">
    <location>
        <begin position="100"/>
        <end position="119"/>
    </location>
</feature>
<dbReference type="EMBL" id="MCOG01000127">
    <property type="protein sequence ID" value="ORY40595.1"/>
    <property type="molecule type" value="Genomic_DNA"/>
</dbReference>
<evidence type="ECO:0000256" key="2">
    <source>
        <dbReference type="SAM" id="Phobius"/>
    </source>
</evidence>
<organism evidence="3 4">
    <name type="scientific">Neocallimastix californiae</name>
    <dbReference type="NCBI Taxonomy" id="1754190"/>
    <lineage>
        <taxon>Eukaryota</taxon>
        <taxon>Fungi</taxon>
        <taxon>Fungi incertae sedis</taxon>
        <taxon>Chytridiomycota</taxon>
        <taxon>Chytridiomycota incertae sedis</taxon>
        <taxon>Neocallimastigomycetes</taxon>
        <taxon>Neocallimastigales</taxon>
        <taxon>Neocallimastigaceae</taxon>
        <taxon>Neocallimastix</taxon>
    </lineage>
</organism>
<dbReference type="PANTHER" id="PTHR28112:SF1">
    <property type="entry name" value="SRP-INDEPENDENT TARGETING PROTEIN 3"/>
    <property type="match status" value="1"/>
</dbReference>
<sequence length="204" mass="23276">MGFLNNIKDSVIILLLGVAAIIIDTKNPDVVKWVRIIYYGIHAINLIAILIVHINILVKGQKEKFTYTRITSVLGAAAGEGEVKVISIPIAEYDLIQKNALLRSNLIILVILTITHVLFGWTKPLLLQVYFPLKLLLIHPLFRVHLLQREAKGNLARPWDMYYRIPLSTIGDVIRERPTIPRDIKKQKKESMKQSGEKSKLKRK</sequence>
<accession>A0A1Y2C2Q4</accession>
<name>A0A1Y2C2Q4_9FUNG</name>
<dbReference type="GO" id="GO:0005783">
    <property type="term" value="C:endoplasmic reticulum"/>
    <property type="evidence" value="ECO:0007669"/>
    <property type="project" value="InterPro"/>
</dbReference>
<feature type="transmembrane region" description="Helical" evidence="2">
    <location>
        <begin position="36"/>
        <end position="58"/>
    </location>
</feature>
<keyword evidence="2" id="KW-0812">Transmembrane</keyword>
<comment type="caution">
    <text evidence="3">The sequence shown here is derived from an EMBL/GenBank/DDBJ whole genome shotgun (WGS) entry which is preliminary data.</text>
</comment>
<proteinExistence type="predicted"/>
<dbReference type="Proteomes" id="UP000193920">
    <property type="component" value="Unassembled WGS sequence"/>
</dbReference>
<protein>
    <submittedName>
        <fullName evidence="3">Uncharacterized protein</fullName>
    </submittedName>
</protein>
<dbReference type="GO" id="GO:0005739">
    <property type="term" value="C:mitochondrion"/>
    <property type="evidence" value="ECO:0007669"/>
    <property type="project" value="TreeGrafter"/>
</dbReference>
<keyword evidence="2" id="KW-0472">Membrane</keyword>
<feature type="transmembrane region" description="Helical" evidence="2">
    <location>
        <begin position="125"/>
        <end position="142"/>
    </location>
</feature>
<dbReference type="InterPro" id="IPR012098">
    <property type="entry name" value="SND3_fun"/>
</dbReference>
<dbReference type="GO" id="GO:0045047">
    <property type="term" value="P:protein targeting to ER"/>
    <property type="evidence" value="ECO:0007669"/>
    <property type="project" value="InterPro"/>
</dbReference>
<dbReference type="PANTHER" id="PTHR28112">
    <property type="entry name" value="SRP-INDEPENDENT TARGETING PROTEIN 3"/>
    <property type="match status" value="1"/>
</dbReference>
<evidence type="ECO:0000313" key="4">
    <source>
        <dbReference type="Proteomes" id="UP000193920"/>
    </source>
</evidence>
<keyword evidence="4" id="KW-1185">Reference proteome</keyword>
<dbReference type="OrthoDB" id="18139at2759"/>